<gene>
    <name evidence="3" type="ORF">SAMN05660657_02466</name>
</gene>
<name>A0A1I7A3S2_9ACTN</name>
<dbReference type="Proteomes" id="UP000199546">
    <property type="component" value="Unassembled WGS sequence"/>
</dbReference>
<dbReference type="SUPFAM" id="SSF56214">
    <property type="entry name" value="4'-phosphopantetheinyl transferase"/>
    <property type="match status" value="2"/>
</dbReference>
<dbReference type="Gene3D" id="3.90.470.20">
    <property type="entry name" value="4'-phosphopantetheinyl transferase domain"/>
    <property type="match status" value="2"/>
</dbReference>
<dbReference type="STRING" id="1296565.SAMN05660657_02466"/>
<evidence type="ECO:0000313" key="4">
    <source>
        <dbReference type="Proteomes" id="UP000199546"/>
    </source>
</evidence>
<keyword evidence="4" id="KW-1185">Reference proteome</keyword>
<dbReference type="EMBL" id="FPBA01000007">
    <property type="protein sequence ID" value="SFT69561.1"/>
    <property type="molecule type" value="Genomic_DNA"/>
</dbReference>
<evidence type="ECO:0000313" key="3">
    <source>
        <dbReference type="EMBL" id="SFT69561.1"/>
    </source>
</evidence>
<feature type="domain" description="4'-phosphopantetheinyl transferase" evidence="2">
    <location>
        <begin position="128"/>
        <end position="191"/>
    </location>
</feature>
<dbReference type="InterPro" id="IPR037143">
    <property type="entry name" value="4-PPantetheinyl_Trfase_dom_sf"/>
</dbReference>
<sequence>MATLPAAASIAGMPPSVPAPARTGAPGVTVILVPLVADDDALARAEAVLAPAELARARRGTPAVHRRRVLLRAALRTALATELGTDPRHVPLTTGPTGRPELPAHTGLDAGCSAGGALGVVAVGRGRRIGVDLEPVAPWTPDVADEGWLHPAELRAIALLPPAARPVAVTRAWTRKEAVLKARGTGLRDDPSAVVTPVGRTGGTVAGWTLHDVPVPDGWVASLAVAPDEGNPR</sequence>
<proteinExistence type="predicted"/>
<protein>
    <submittedName>
        <fullName evidence="3">4'-phosphopantetheinyl transferase</fullName>
    </submittedName>
</protein>
<keyword evidence="1 3" id="KW-0808">Transferase</keyword>
<reference evidence="4" key="1">
    <citation type="submission" date="2016-10" db="EMBL/GenBank/DDBJ databases">
        <authorList>
            <person name="Varghese N."/>
            <person name="Submissions S."/>
        </authorList>
    </citation>
    <scope>NUCLEOTIDE SEQUENCE [LARGE SCALE GENOMIC DNA]</scope>
    <source>
        <strain evidence="4">DSM 46136</strain>
    </source>
</reference>
<dbReference type="GO" id="GO:0008897">
    <property type="term" value="F:holo-[acyl-carrier-protein] synthase activity"/>
    <property type="evidence" value="ECO:0007669"/>
    <property type="project" value="InterPro"/>
</dbReference>
<organism evidence="3 4">
    <name type="scientific">Geodermatophilus amargosae</name>
    <dbReference type="NCBI Taxonomy" id="1296565"/>
    <lineage>
        <taxon>Bacteria</taxon>
        <taxon>Bacillati</taxon>
        <taxon>Actinomycetota</taxon>
        <taxon>Actinomycetes</taxon>
        <taxon>Geodermatophilales</taxon>
        <taxon>Geodermatophilaceae</taxon>
        <taxon>Geodermatophilus</taxon>
    </lineage>
</organism>
<dbReference type="RefSeq" id="WP_093579680.1">
    <property type="nucleotide sequence ID" value="NZ_FPBA01000007.1"/>
</dbReference>
<evidence type="ECO:0000256" key="1">
    <source>
        <dbReference type="ARBA" id="ARBA00022679"/>
    </source>
</evidence>
<dbReference type="InterPro" id="IPR008278">
    <property type="entry name" value="4-PPantetheinyl_Trfase_dom"/>
</dbReference>
<dbReference type="GO" id="GO:0000287">
    <property type="term" value="F:magnesium ion binding"/>
    <property type="evidence" value="ECO:0007669"/>
    <property type="project" value="InterPro"/>
</dbReference>
<accession>A0A1I7A3S2</accession>
<dbReference type="OrthoDB" id="190168at2"/>
<dbReference type="Pfam" id="PF01648">
    <property type="entry name" value="ACPS"/>
    <property type="match status" value="1"/>
</dbReference>
<evidence type="ECO:0000259" key="2">
    <source>
        <dbReference type="Pfam" id="PF01648"/>
    </source>
</evidence>
<dbReference type="AlphaFoldDB" id="A0A1I7A3S2"/>